<dbReference type="AlphaFoldDB" id="H3RCJ6"/>
<reference evidence="1 2" key="1">
    <citation type="journal article" date="2012" name="Mol. Microbiol.">
        <title>The genetic and structural basis of two distinct terminal side branch residues in stewartan and amylovoran exopolysaccharides and their potential role in host adaptation.</title>
        <authorList>
            <person name="Wang X."/>
            <person name="Yang F."/>
            <person name="von Bodman S.B."/>
        </authorList>
    </citation>
    <scope>NUCLEOTIDE SEQUENCE [LARGE SCALE GENOMIC DNA]</scope>
    <source>
        <strain evidence="1 2">DC283</strain>
    </source>
</reference>
<organism evidence="1 2">
    <name type="scientific">Pantoea stewartii subsp. stewartii DC283</name>
    <dbReference type="NCBI Taxonomy" id="660596"/>
    <lineage>
        <taxon>Bacteria</taxon>
        <taxon>Pseudomonadati</taxon>
        <taxon>Pseudomonadota</taxon>
        <taxon>Gammaproteobacteria</taxon>
        <taxon>Enterobacterales</taxon>
        <taxon>Erwiniaceae</taxon>
        <taxon>Pantoea</taxon>
    </lineage>
</organism>
<comment type="caution">
    <text evidence="1">The sequence shown here is derived from an EMBL/GenBank/DDBJ whole genome shotgun (WGS) entry which is preliminary data.</text>
</comment>
<accession>H3RCJ6</accession>
<name>H3RCJ6_PANSE</name>
<evidence type="ECO:0000313" key="2">
    <source>
        <dbReference type="Proteomes" id="UP000005050"/>
    </source>
</evidence>
<proteinExistence type="predicted"/>
<dbReference type="EMBL" id="AHIE01000011">
    <property type="protein sequence ID" value="EHU00919.1"/>
    <property type="molecule type" value="Genomic_DNA"/>
</dbReference>
<evidence type="ECO:0000313" key="1">
    <source>
        <dbReference type="EMBL" id="EHU00919.1"/>
    </source>
</evidence>
<dbReference type="PATRIC" id="fig|660596.6.peg.1755"/>
<gene>
    <name evidence="1" type="ORF">CKS_3518</name>
</gene>
<sequence>MDMIFVVIFPLFGGRCLLMIMQMKSDAGSLFTRDLKFCLLSETRRVTPLGHKKRMGCN</sequence>
<protein>
    <submittedName>
        <fullName evidence="1">Uncharacterized protein</fullName>
    </submittedName>
</protein>
<dbReference type="Proteomes" id="UP000005050">
    <property type="component" value="Unassembled WGS sequence"/>
</dbReference>